<name>A0A163CLP3_DIDRA</name>
<organism evidence="1 2">
    <name type="scientific">Didymella rabiei</name>
    <name type="common">Chickpea ascochyta blight fungus</name>
    <name type="synonym">Mycosphaerella rabiei</name>
    <dbReference type="NCBI Taxonomy" id="5454"/>
    <lineage>
        <taxon>Eukaryota</taxon>
        <taxon>Fungi</taxon>
        <taxon>Dikarya</taxon>
        <taxon>Ascomycota</taxon>
        <taxon>Pezizomycotina</taxon>
        <taxon>Dothideomycetes</taxon>
        <taxon>Pleosporomycetidae</taxon>
        <taxon>Pleosporales</taxon>
        <taxon>Pleosporineae</taxon>
        <taxon>Didymellaceae</taxon>
        <taxon>Ascochyta</taxon>
    </lineage>
</organism>
<protein>
    <submittedName>
        <fullName evidence="1">Uncharacterized protein</fullName>
    </submittedName>
</protein>
<dbReference type="Proteomes" id="UP000076837">
    <property type="component" value="Unassembled WGS sequence"/>
</dbReference>
<dbReference type="EMBL" id="JYNV01000212">
    <property type="protein sequence ID" value="KZM22551.1"/>
    <property type="molecule type" value="Genomic_DNA"/>
</dbReference>
<evidence type="ECO:0000313" key="2">
    <source>
        <dbReference type="Proteomes" id="UP000076837"/>
    </source>
</evidence>
<reference evidence="1 2" key="1">
    <citation type="journal article" date="2016" name="Sci. Rep.">
        <title>Draft genome sequencing and secretome analysis of fungal phytopathogen Ascochyta rabiei provides insight into the necrotrophic effector repertoire.</title>
        <authorList>
            <person name="Verma S."/>
            <person name="Gazara R.K."/>
            <person name="Nizam S."/>
            <person name="Parween S."/>
            <person name="Chattopadhyay D."/>
            <person name="Verma P.K."/>
        </authorList>
    </citation>
    <scope>NUCLEOTIDE SEQUENCE [LARGE SCALE GENOMIC DNA]</scope>
    <source>
        <strain evidence="1 2">ArDII</strain>
    </source>
</reference>
<proteinExistence type="predicted"/>
<comment type="caution">
    <text evidence="1">The sequence shown here is derived from an EMBL/GenBank/DDBJ whole genome shotgun (WGS) entry which is preliminary data.</text>
</comment>
<accession>A0A163CLP3</accession>
<gene>
    <name evidence="1" type="ORF">ST47_g6329</name>
</gene>
<dbReference type="AlphaFoldDB" id="A0A163CLP3"/>
<keyword evidence="2" id="KW-1185">Reference proteome</keyword>
<evidence type="ECO:0000313" key="1">
    <source>
        <dbReference type="EMBL" id="KZM22551.1"/>
    </source>
</evidence>
<sequence>MSTPHKPVLSEKRNALSYGPAALLTIRNSFTAPSMGAGVKRTACQNVDRYYRFGLRKKLRGYRSQQSSDTDLAYRIQSITNSYGWTDDRPMLDIYLCNRQACLEVHPLLYEKTFSYFESVMRQQQSVMAAKRFLASRPHSCSLIRRLGVYAEEEAYSGQSALSSITPEDFKTSIEYIASHCQLRYLKIRVYNWHLNEVADFRTGMAMFGKSKEIGDVSEWVKCLSVWNDLEALDVQLRCCSVPLVQRSFAMLKFMRSNMVQEGHTLQGMEGIRMQIAHPDVDQGPTHERELMCEISIEKGRPMLLQERRVKLLPDSWCKQRGIFLARWKCDCSPGSDWDHRFSCGNDHLEHLVRIPESDWEGRGTLAKGSPKPCVAFEKSELDYLYGQDVWDSRRWGGGPFQDYLPQGVSVGDFQRAKSLLEAGVRTWLPAEHERYPGSEFGDTDSPLSIHWDDGDDLDAVTVKD</sequence>